<protein>
    <submittedName>
        <fullName evidence="1">DCL family protein</fullName>
    </submittedName>
</protein>
<evidence type="ECO:0000313" key="2">
    <source>
        <dbReference type="Proteomes" id="UP000807370"/>
    </source>
</evidence>
<accession>A0ABS0PJ98</accession>
<dbReference type="PANTHER" id="PTHR33415:SF12">
    <property type="entry name" value="PROTEIN EMBRYO DEFECTIVE 514"/>
    <property type="match status" value="1"/>
</dbReference>
<proteinExistence type="predicted"/>
<gene>
    <name evidence="1" type="ORF">HZZ13_05630</name>
</gene>
<evidence type="ECO:0000313" key="1">
    <source>
        <dbReference type="EMBL" id="MBH5397274.1"/>
    </source>
</evidence>
<reference evidence="1 2" key="1">
    <citation type="submission" date="2020-07" db="EMBL/GenBank/DDBJ databases">
        <title>Bradyrhizobium diversity isolated from nodules of indigenous legumes of Western Australia.</title>
        <authorList>
            <person name="Klepa M.S."/>
        </authorList>
    </citation>
    <scope>NUCLEOTIDE SEQUENCE [LARGE SCALE GENOMIC DNA]</scope>
    <source>
        <strain evidence="1 2">CNPSo 4010</strain>
    </source>
</reference>
<name>A0ABS0PJ98_9BRAD</name>
<dbReference type="Pfam" id="PF11523">
    <property type="entry name" value="DUF3223"/>
    <property type="match status" value="1"/>
</dbReference>
<dbReference type="InterPro" id="IPR044673">
    <property type="entry name" value="DCL-like"/>
</dbReference>
<comment type="caution">
    <text evidence="1">The sequence shown here is derived from an EMBL/GenBank/DDBJ whole genome shotgun (WGS) entry which is preliminary data.</text>
</comment>
<dbReference type="EMBL" id="JACCHP010000003">
    <property type="protein sequence ID" value="MBH5397274.1"/>
    <property type="molecule type" value="Genomic_DNA"/>
</dbReference>
<dbReference type="PANTHER" id="PTHR33415">
    <property type="entry name" value="PROTEIN EMBRYO DEFECTIVE 514"/>
    <property type="match status" value="1"/>
</dbReference>
<dbReference type="Gene3D" id="3.10.450.40">
    <property type="match status" value="1"/>
</dbReference>
<dbReference type="RefSeq" id="WP_197958660.1">
    <property type="nucleotide sequence ID" value="NZ_JACCHP010000003.1"/>
</dbReference>
<organism evidence="1 2">
    <name type="scientific">Bradyrhizobium agreste</name>
    <dbReference type="NCBI Taxonomy" id="2751811"/>
    <lineage>
        <taxon>Bacteria</taxon>
        <taxon>Pseudomonadati</taxon>
        <taxon>Pseudomonadota</taxon>
        <taxon>Alphaproteobacteria</taxon>
        <taxon>Hyphomicrobiales</taxon>
        <taxon>Nitrobacteraceae</taxon>
        <taxon>Bradyrhizobium</taxon>
    </lineage>
</organism>
<keyword evidence="2" id="KW-1185">Reference proteome</keyword>
<dbReference type="Proteomes" id="UP000807370">
    <property type="component" value="Unassembled WGS sequence"/>
</dbReference>
<sequence length="248" mass="27515">MPTRIEGGIDEMARGNPVVLATRSFPSQGAATDFFKEMLARYRAGDRISDLDALDLAALLERHDEFAQKVGSGTDHFSVMMAEHGTPCFRIERKDGTGTDFSYRHCITQRPPSRKQEVSQAFRRVVRFDLFKARDSFFADHKDAAGTVVCAVTGEPISLEQGHMDHRPPMTFEVIVTTFLVSRGLTVDAVPITTGQDEQVAPDINDPALGEDFRHYHAQVAALDFVKSSANLAQASQHRLRPTRIKLG</sequence>